<reference evidence="6 7" key="1">
    <citation type="journal article" date="2023" name="G3 (Bethesda)">
        <title>A chromosome-level genome assembly of Zasmidium syzygii isolated from banana leaves.</title>
        <authorList>
            <person name="van Westerhoven A.C."/>
            <person name="Mehrabi R."/>
            <person name="Talebi R."/>
            <person name="Steentjes M.B.F."/>
            <person name="Corcolon B."/>
            <person name="Chong P.A."/>
            <person name="Kema G.H.J."/>
            <person name="Seidl M.F."/>
        </authorList>
    </citation>
    <scope>NUCLEOTIDE SEQUENCE [LARGE SCALE GENOMIC DNA]</scope>
    <source>
        <strain evidence="6 7">P124</strain>
    </source>
</reference>
<evidence type="ECO:0000256" key="2">
    <source>
        <dbReference type="ARBA" id="ARBA00022801"/>
    </source>
</evidence>
<dbReference type="EMBL" id="JAXOVC010000005">
    <property type="protein sequence ID" value="KAK4501701.1"/>
    <property type="molecule type" value="Genomic_DNA"/>
</dbReference>
<dbReference type="SUPFAM" id="SSF53474">
    <property type="entry name" value="alpha/beta-Hydrolases"/>
    <property type="match status" value="1"/>
</dbReference>
<dbReference type="Proteomes" id="UP001305779">
    <property type="component" value="Unassembled WGS sequence"/>
</dbReference>
<name>A0ABR0EK91_ZASCE</name>
<dbReference type="InterPro" id="IPR011042">
    <property type="entry name" value="6-blade_b-propeller_TolB-like"/>
</dbReference>
<accession>A0ABR0EK91</accession>
<proteinExistence type="inferred from homology"/>
<evidence type="ECO:0000313" key="7">
    <source>
        <dbReference type="Proteomes" id="UP001305779"/>
    </source>
</evidence>
<dbReference type="Pfam" id="PF00326">
    <property type="entry name" value="Peptidase_S9"/>
    <property type="match status" value="1"/>
</dbReference>
<dbReference type="InterPro" id="IPR011659">
    <property type="entry name" value="WD40"/>
</dbReference>
<evidence type="ECO:0000256" key="4">
    <source>
        <dbReference type="ARBA" id="ARBA00032829"/>
    </source>
</evidence>
<dbReference type="PANTHER" id="PTHR42776">
    <property type="entry name" value="SERINE PEPTIDASE S9 FAMILY MEMBER"/>
    <property type="match status" value="1"/>
</dbReference>
<keyword evidence="3" id="KW-0720">Serine protease</keyword>
<dbReference type="Gene3D" id="3.40.50.1820">
    <property type="entry name" value="alpha/beta hydrolase"/>
    <property type="match status" value="1"/>
</dbReference>
<dbReference type="InterPro" id="IPR029058">
    <property type="entry name" value="AB_hydrolase_fold"/>
</dbReference>
<comment type="caution">
    <text evidence="6">The sequence shown here is derived from an EMBL/GenBank/DDBJ whole genome shotgun (WGS) entry which is preliminary data.</text>
</comment>
<evidence type="ECO:0000256" key="1">
    <source>
        <dbReference type="ARBA" id="ARBA00010040"/>
    </source>
</evidence>
<keyword evidence="3" id="KW-0645">Protease</keyword>
<gene>
    <name evidence="6" type="ORF">PRZ48_007510</name>
</gene>
<organism evidence="6 7">
    <name type="scientific">Zasmidium cellare</name>
    <name type="common">Wine cellar mold</name>
    <name type="synonym">Racodium cellare</name>
    <dbReference type="NCBI Taxonomy" id="395010"/>
    <lineage>
        <taxon>Eukaryota</taxon>
        <taxon>Fungi</taxon>
        <taxon>Dikarya</taxon>
        <taxon>Ascomycota</taxon>
        <taxon>Pezizomycotina</taxon>
        <taxon>Dothideomycetes</taxon>
        <taxon>Dothideomycetidae</taxon>
        <taxon>Mycosphaerellales</taxon>
        <taxon>Mycosphaerellaceae</taxon>
        <taxon>Zasmidium</taxon>
    </lineage>
</organism>
<dbReference type="Pfam" id="PF07676">
    <property type="entry name" value="PD40"/>
    <property type="match status" value="2"/>
</dbReference>
<sequence>MSKTKAEKQTFYDSLCDLEIPSTIKLSPDARQVLYSTNLTWNHRKGKHPVSTLWLAETGRPGSSKQITSGSFKDHSPRWCPDGSNKIAFISDRAEAGKKWAIYLLNLQDGQADGEPYPITDPGNEREISVIEFSPDGSRIAYIAADEKTPEEKAREEAGDDPQVWGEQWTFARLRIVDCITKEVRRVTGSFDPKQAERHVKGFSWSPDGKKIAVLNARTPHIEEPWYTGDDISILTLGGQFIEDCCKVPNEVSGLTWAADGNLYFQSGTMERKLCGGNSLWIVPPETDRKDPLKGPAKRQRVNGFGEFNDLDSVQKINGDVVLKVQHNLEYQIVLSTGKVLYSAAKDLQAFDAGYTTDSDEIVLALATSDINTPVEVYTTTASGGGLVQLSNHGAAFTSTTFGTCTPLSTPSHDDEVTIDSLLLSPTSEPPSTPQPTLVLIHGGPSNRHTNAFNAHYYFWTPYLLSLGYTVLVPNYRGSTGKGTTFASYSTRGQGQGDYEDIITSTQNAVEMGYADKNRLIVGGVSQGAFLSYLASVKNGMHGHGWKFQAAIPVSGVCNTDAMALTSDLGGTLEPELCGGRAPWSVDISNTQNRSASALWQFHAASERSKKSGEMFVPPMLILHGEKDPRCPVSQAVGFRRALVSRGLPFEMVVYPRQEHLFEERTFWRDMMGRVDSWVERYIGKGERVGG</sequence>
<dbReference type="PANTHER" id="PTHR42776:SF27">
    <property type="entry name" value="DIPEPTIDYL PEPTIDASE FAMILY MEMBER 6"/>
    <property type="match status" value="1"/>
</dbReference>
<comment type="similarity">
    <text evidence="1">Belongs to the peptidase S9C family.</text>
</comment>
<evidence type="ECO:0000259" key="5">
    <source>
        <dbReference type="Pfam" id="PF00326"/>
    </source>
</evidence>
<evidence type="ECO:0000256" key="3">
    <source>
        <dbReference type="ARBA" id="ARBA00022825"/>
    </source>
</evidence>
<feature type="domain" description="Peptidase S9 prolyl oligopeptidase catalytic" evidence="5">
    <location>
        <begin position="458"/>
        <end position="685"/>
    </location>
</feature>
<keyword evidence="2" id="KW-0378">Hydrolase</keyword>
<protein>
    <recommendedName>
        <fullName evidence="4">Dipeptidyl-peptidase V</fullName>
    </recommendedName>
</protein>
<dbReference type="Gene3D" id="2.120.10.30">
    <property type="entry name" value="TolB, C-terminal domain"/>
    <property type="match status" value="2"/>
</dbReference>
<keyword evidence="7" id="KW-1185">Reference proteome</keyword>
<evidence type="ECO:0000313" key="6">
    <source>
        <dbReference type="EMBL" id="KAK4501701.1"/>
    </source>
</evidence>
<dbReference type="SUPFAM" id="SSF82171">
    <property type="entry name" value="DPP6 N-terminal domain-like"/>
    <property type="match status" value="1"/>
</dbReference>
<dbReference type="InterPro" id="IPR001375">
    <property type="entry name" value="Peptidase_S9_cat"/>
</dbReference>